<dbReference type="Gene3D" id="3.60.20.10">
    <property type="entry name" value="Glutamine Phosphoribosylpyrophosphate, subunit 1, domain 1"/>
    <property type="match status" value="1"/>
</dbReference>
<sequence>MARILAYICNDISLSSHLFKTVEPSESLVTSSSGIGWVQNERSLLRINPKPSRTSPIELIADVPARATIASLNDDQVTRNAHDVQPFRFRRWVFASAGMSSAEDLPRQDLVDHVAPFLVQNIKGSSLDEVVFHVLMTHIHQAETRAGDRSTEELANAILEGVQCLRELDKIEFQALIATHRNVFSVGIGSPIYAQSFAGLDVQEDALFAGHKPKTTSNPAFRAAMLQNWEEKESVRLNDGVSWIDANWEIQTLPL</sequence>
<proteinExistence type="predicted"/>
<keyword evidence="2" id="KW-1185">Reference proteome</keyword>
<dbReference type="KEGG" id="bbae:FRD01_20160"/>
<evidence type="ECO:0000313" key="2">
    <source>
        <dbReference type="Proteomes" id="UP000321595"/>
    </source>
</evidence>
<dbReference type="OrthoDB" id="5495136at2"/>
<dbReference type="RefSeq" id="WP_146962740.1">
    <property type="nucleotide sequence ID" value="NZ_CP042467.1"/>
</dbReference>
<dbReference type="AlphaFoldDB" id="A0A5B8XWC0"/>
<dbReference type="EMBL" id="CP042467">
    <property type="protein sequence ID" value="QED29507.1"/>
    <property type="molecule type" value="Genomic_DNA"/>
</dbReference>
<evidence type="ECO:0000313" key="1">
    <source>
        <dbReference type="EMBL" id="QED29507.1"/>
    </source>
</evidence>
<accession>A0A5B8XWC0</accession>
<organism evidence="1 2">
    <name type="scientific">Microvenator marinus</name>
    <dbReference type="NCBI Taxonomy" id="2600177"/>
    <lineage>
        <taxon>Bacteria</taxon>
        <taxon>Deltaproteobacteria</taxon>
        <taxon>Bradymonadales</taxon>
        <taxon>Microvenatoraceae</taxon>
        <taxon>Microvenator</taxon>
    </lineage>
</organism>
<dbReference type="Proteomes" id="UP000321595">
    <property type="component" value="Chromosome"/>
</dbReference>
<name>A0A5B8XWC0_9DELT</name>
<dbReference type="InterPro" id="IPR029055">
    <property type="entry name" value="Ntn_hydrolases_N"/>
</dbReference>
<protein>
    <submittedName>
        <fullName evidence="1">Uncharacterized protein</fullName>
    </submittedName>
</protein>
<gene>
    <name evidence="1" type="ORF">FRD01_20160</name>
</gene>
<reference evidence="1 2" key="1">
    <citation type="submission" date="2019-08" db="EMBL/GenBank/DDBJ databases">
        <authorList>
            <person name="Liang Q."/>
        </authorList>
    </citation>
    <scope>NUCLEOTIDE SEQUENCE [LARGE SCALE GENOMIC DNA]</scope>
    <source>
        <strain evidence="1 2">V1718</strain>
    </source>
</reference>